<feature type="region of interest" description="Disordered" evidence="1">
    <location>
        <begin position="1"/>
        <end position="191"/>
    </location>
</feature>
<evidence type="ECO:0000313" key="3">
    <source>
        <dbReference type="Proteomes" id="UP000829354"/>
    </source>
</evidence>
<keyword evidence="3" id="KW-1185">Reference proteome</keyword>
<dbReference type="EMBL" id="CP092621">
    <property type="protein sequence ID" value="UMM16620.1"/>
    <property type="molecule type" value="Genomic_DNA"/>
</dbReference>
<protein>
    <submittedName>
        <fullName evidence="2">Uncharacterized protein</fullName>
    </submittedName>
</protein>
<sequence length="389" mass="42858">MVNNRQRKAIRKSKASAEDQAQHDRIRNLLNTLAPLDSAANPPGQHSNTSSRLSTSNNSRKRRISVPARRQPSNTRPKRNAKASAVRVNHPDKEEVVSNPSSQASTSGSASDGPRIRDRQAQVNKPPGIVRQEPMRTDNPTPKRNAKPKRPIKKVPENIVPEQEPPASEVEDQNVVAPESQQPAHEGPDVSSEVAAAVSIVQAQQSALIFAPPTPSAEDVAAPRASEVIPPFVSEASALTQSPPQQPHQNQAIAPATPTAVVQLAVVHLDRLQCPVYLNAERAALFRLPNRSNNFRTWNARDVYEWLRMLPNQSAAFKALREKLLEYDGSGDFLNQLLSGPESVKSASEMLNASILHCHSIKRHVAALENFLLETEYKEAVQKYEQRNN</sequence>
<proteinExistence type="predicted"/>
<dbReference type="Proteomes" id="UP000829354">
    <property type="component" value="Chromosome II"/>
</dbReference>
<dbReference type="AlphaFoldDB" id="A0AAE9E9I6"/>
<feature type="compositionally biased region" description="Low complexity" evidence="1">
    <location>
        <begin position="47"/>
        <end position="58"/>
    </location>
</feature>
<feature type="compositionally biased region" description="Low complexity" evidence="1">
    <location>
        <begin position="98"/>
        <end position="111"/>
    </location>
</feature>
<accession>A0AAE9E9I6</accession>
<gene>
    <name evidence="2" type="ORF">L5515_013557</name>
</gene>
<feature type="compositionally biased region" description="Basic residues" evidence="1">
    <location>
        <begin position="144"/>
        <end position="153"/>
    </location>
</feature>
<organism evidence="2 3">
    <name type="scientific">Caenorhabditis briggsae</name>
    <dbReference type="NCBI Taxonomy" id="6238"/>
    <lineage>
        <taxon>Eukaryota</taxon>
        <taxon>Metazoa</taxon>
        <taxon>Ecdysozoa</taxon>
        <taxon>Nematoda</taxon>
        <taxon>Chromadorea</taxon>
        <taxon>Rhabditida</taxon>
        <taxon>Rhabditina</taxon>
        <taxon>Rhabditomorpha</taxon>
        <taxon>Rhabditoidea</taxon>
        <taxon>Rhabditidae</taxon>
        <taxon>Peloderinae</taxon>
        <taxon>Caenorhabditis</taxon>
    </lineage>
</organism>
<reference evidence="2 3" key="1">
    <citation type="submission" date="2022-04" db="EMBL/GenBank/DDBJ databases">
        <title>Chromosome-level reference genomes for two strains of Caenorhabditis briggsae: an improved platform for comparative genomics.</title>
        <authorList>
            <person name="Stevens L."/>
            <person name="Andersen E."/>
        </authorList>
    </citation>
    <scope>NUCLEOTIDE SEQUENCE [LARGE SCALE GENOMIC DNA]</scope>
    <source>
        <strain evidence="2">VX34</strain>
        <tissue evidence="2">Whole-organism</tissue>
    </source>
</reference>
<name>A0AAE9E9I6_CAEBR</name>
<evidence type="ECO:0000313" key="2">
    <source>
        <dbReference type="EMBL" id="UMM16620.1"/>
    </source>
</evidence>
<evidence type="ECO:0000256" key="1">
    <source>
        <dbReference type="SAM" id="MobiDB-lite"/>
    </source>
</evidence>
<feature type="compositionally biased region" description="Basic and acidic residues" evidence="1">
    <location>
        <begin position="15"/>
        <end position="27"/>
    </location>
</feature>
<feature type="compositionally biased region" description="Basic residues" evidence="1">
    <location>
        <begin position="1"/>
        <end position="14"/>
    </location>
</feature>